<feature type="compositionally biased region" description="Polar residues" evidence="1">
    <location>
        <begin position="31"/>
        <end position="49"/>
    </location>
</feature>
<sequence>MSTSISPQLDDVTIHFDKLQLRREQRNLQQSEGVGSKTTPLEIPTNSNNNTPLKAEFIADMVKYPNLKEKLFIQQQFNKIKLVWDNKFKNEIKHFKFVPVEKVMSRKPFMSDRLIECFSPEDPMFL</sequence>
<dbReference type="AlphaFoldDB" id="E9HJ47"/>
<dbReference type="EMBL" id="GL732659">
    <property type="protein sequence ID" value="EFX68257.1"/>
    <property type="molecule type" value="Genomic_DNA"/>
</dbReference>
<evidence type="ECO:0000256" key="1">
    <source>
        <dbReference type="SAM" id="MobiDB-lite"/>
    </source>
</evidence>
<reference evidence="2 3" key="1">
    <citation type="journal article" date="2011" name="Science">
        <title>The ecoresponsive genome of Daphnia pulex.</title>
        <authorList>
            <person name="Colbourne J.K."/>
            <person name="Pfrender M.E."/>
            <person name="Gilbert D."/>
            <person name="Thomas W.K."/>
            <person name="Tucker A."/>
            <person name="Oakley T.H."/>
            <person name="Tokishita S."/>
            <person name="Aerts A."/>
            <person name="Arnold G.J."/>
            <person name="Basu M.K."/>
            <person name="Bauer D.J."/>
            <person name="Caceres C.E."/>
            <person name="Carmel L."/>
            <person name="Casola C."/>
            <person name="Choi J.H."/>
            <person name="Detter J.C."/>
            <person name="Dong Q."/>
            <person name="Dusheyko S."/>
            <person name="Eads B.D."/>
            <person name="Frohlich T."/>
            <person name="Geiler-Samerotte K.A."/>
            <person name="Gerlach D."/>
            <person name="Hatcher P."/>
            <person name="Jogdeo S."/>
            <person name="Krijgsveld J."/>
            <person name="Kriventseva E.V."/>
            <person name="Kultz D."/>
            <person name="Laforsch C."/>
            <person name="Lindquist E."/>
            <person name="Lopez J."/>
            <person name="Manak J.R."/>
            <person name="Muller J."/>
            <person name="Pangilinan J."/>
            <person name="Patwardhan R.P."/>
            <person name="Pitluck S."/>
            <person name="Pritham E.J."/>
            <person name="Rechtsteiner A."/>
            <person name="Rho M."/>
            <person name="Rogozin I.B."/>
            <person name="Sakarya O."/>
            <person name="Salamov A."/>
            <person name="Schaack S."/>
            <person name="Shapiro H."/>
            <person name="Shiga Y."/>
            <person name="Skalitzky C."/>
            <person name="Smith Z."/>
            <person name="Souvorov A."/>
            <person name="Sung W."/>
            <person name="Tang Z."/>
            <person name="Tsuchiya D."/>
            <person name="Tu H."/>
            <person name="Vos H."/>
            <person name="Wang M."/>
            <person name="Wolf Y.I."/>
            <person name="Yamagata H."/>
            <person name="Yamada T."/>
            <person name="Ye Y."/>
            <person name="Shaw J.R."/>
            <person name="Andrews J."/>
            <person name="Crease T.J."/>
            <person name="Tang H."/>
            <person name="Lucas S.M."/>
            <person name="Robertson H.M."/>
            <person name="Bork P."/>
            <person name="Koonin E.V."/>
            <person name="Zdobnov E.M."/>
            <person name="Grigoriev I.V."/>
            <person name="Lynch M."/>
            <person name="Boore J.L."/>
        </authorList>
    </citation>
    <scope>NUCLEOTIDE SEQUENCE [LARGE SCALE GENOMIC DNA]</scope>
</reference>
<dbReference type="KEGG" id="dpx:DAPPUDRAFT_330290"/>
<keyword evidence="3" id="KW-1185">Reference proteome</keyword>
<feature type="region of interest" description="Disordered" evidence="1">
    <location>
        <begin position="25"/>
        <end position="49"/>
    </location>
</feature>
<name>E9HJ47_DAPPU</name>
<evidence type="ECO:0000313" key="3">
    <source>
        <dbReference type="Proteomes" id="UP000000305"/>
    </source>
</evidence>
<organism evidence="2 3">
    <name type="scientific">Daphnia pulex</name>
    <name type="common">Water flea</name>
    <dbReference type="NCBI Taxonomy" id="6669"/>
    <lineage>
        <taxon>Eukaryota</taxon>
        <taxon>Metazoa</taxon>
        <taxon>Ecdysozoa</taxon>
        <taxon>Arthropoda</taxon>
        <taxon>Crustacea</taxon>
        <taxon>Branchiopoda</taxon>
        <taxon>Diplostraca</taxon>
        <taxon>Cladocera</taxon>
        <taxon>Anomopoda</taxon>
        <taxon>Daphniidae</taxon>
        <taxon>Daphnia</taxon>
    </lineage>
</organism>
<accession>E9HJ47</accession>
<proteinExistence type="predicted"/>
<dbReference type="HOGENOM" id="CLU_1983778_0_0_1"/>
<evidence type="ECO:0000313" key="2">
    <source>
        <dbReference type="EMBL" id="EFX68257.1"/>
    </source>
</evidence>
<dbReference type="Proteomes" id="UP000000305">
    <property type="component" value="Unassembled WGS sequence"/>
</dbReference>
<gene>
    <name evidence="2" type="ORF">DAPPUDRAFT_330290</name>
</gene>
<protein>
    <submittedName>
        <fullName evidence="2">Uncharacterized protein</fullName>
    </submittedName>
</protein>
<dbReference type="InParanoid" id="E9HJ47"/>